<evidence type="ECO:0000259" key="4">
    <source>
        <dbReference type="Pfam" id="PF00248"/>
    </source>
</evidence>
<dbReference type="InterPro" id="IPR005399">
    <property type="entry name" value="K_chnl_volt-dep_bsu_KCNAB-rel"/>
</dbReference>
<dbReference type="PRINTS" id="PR01577">
    <property type="entry name" value="KCNABCHANNEL"/>
</dbReference>
<dbReference type="OrthoDB" id="2310150at2759"/>
<accession>A0A8T2PZL6</accession>
<dbReference type="InterPro" id="IPR036812">
    <property type="entry name" value="NAD(P)_OxRdtase_dom_sf"/>
</dbReference>
<dbReference type="CDD" id="cd19143">
    <property type="entry name" value="AKR_AKR6C1_2"/>
    <property type="match status" value="1"/>
</dbReference>
<evidence type="ECO:0000256" key="2">
    <source>
        <dbReference type="ARBA" id="ARBA00022857"/>
    </source>
</evidence>
<dbReference type="PANTHER" id="PTHR43150:SF2">
    <property type="entry name" value="HYPERKINETIC, ISOFORM M"/>
    <property type="match status" value="1"/>
</dbReference>
<dbReference type="EMBL" id="CM035444">
    <property type="protein sequence ID" value="KAH7276880.1"/>
    <property type="molecule type" value="Genomic_DNA"/>
</dbReference>
<dbReference type="GO" id="GO:0016491">
    <property type="term" value="F:oxidoreductase activity"/>
    <property type="evidence" value="ECO:0007669"/>
    <property type="project" value="UniProtKB-KW"/>
</dbReference>
<dbReference type="OMA" id="MYREEYH"/>
<dbReference type="SUPFAM" id="SSF51430">
    <property type="entry name" value="NAD(P)-linked oxidoreductase"/>
    <property type="match status" value="1"/>
</dbReference>
<reference evidence="5" key="1">
    <citation type="submission" date="2021-08" db="EMBL/GenBank/DDBJ databases">
        <title>WGS assembly of Ceratopteris richardii.</title>
        <authorList>
            <person name="Marchant D.B."/>
            <person name="Chen G."/>
            <person name="Jenkins J."/>
            <person name="Shu S."/>
            <person name="Leebens-Mack J."/>
            <person name="Grimwood J."/>
            <person name="Schmutz J."/>
            <person name="Soltis P."/>
            <person name="Soltis D."/>
            <person name="Chen Z.-H."/>
        </authorList>
    </citation>
    <scope>NUCLEOTIDE SEQUENCE</scope>
    <source>
        <strain evidence="5">Whitten #5841</strain>
        <tissue evidence="5">Leaf</tissue>
    </source>
</reference>
<evidence type="ECO:0000256" key="1">
    <source>
        <dbReference type="ARBA" id="ARBA00006515"/>
    </source>
</evidence>
<evidence type="ECO:0000313" key="6">
    <source>
        <dbReference type="Proteomes" id="UP000825935"/>
    </source>
</evidence>
<dbReference type="AlphaFoldDB" id="A0A8T2PZL6"/>
<dbReference type="Proteomes" id="UP000825935">
    <property type="component" value="Chromosome 39"/>
</dbReference>
<evidence type="ECO:0000313" key="5">
    <source>
        <dbReference type="EMBL" id="KAH7276880.1"/>
    </source>
</evidence>
<keyword evidence="3" id="KW-0560">Oxidoreductase</keyword>
<dbReference type="Pfam" id="PF00248">
    <property type="entry name" value="Aldo_ket_red"/>
    <property type="match status" value="1"/>
</dbReference>
<sequence>MTPPAAPVMQYRHLGRTGLRVSVLSYGAWVSFGNQIDVPAAKALLTKCREYGVNFFDNAEVYANGKAEEIMGQAIKELNWKRSDLVISTKIFWGGQGPNDVGLSRKHIIEGTQACLKRLQMDYVDVLFCHRPDSTTPIEETVRAMNYVINKGWAFYWGTSEWDAQQITEAWAIADRLNMIGPAVEQPQYNLLARERVEVEYAPLYKNYGLGLTTWSPLGSGVLTGKYSIDSPPPENSRFSLENYKNLATRKLVKEILDKVDALKPIAERLGMKVAQLAIAWCLKNQNVSTVITGATKEEQVAENMESLKFVHLLTDNVLKEIEDVIRNKPNKPEIFR</sequence>
<name>A0A8T2PZL6_CERRI</name>
<keyword evidence="2" id="KW-0521">NADP</keyword>
<keyword evidence="6" id="KW-1185">Reference proteome</keyword>
<feature type="domain" description="NADP-dependent oxidoreductase" evidence="4">
    <location>
        <begin position="24"/>
        <end position="325"/>
    </location>
</feature>
<evidence type="ECO:0000256" key="3">
    <source>
        <dbReference type="ARBA" id="ARBA00023002"/>
    </source>
</evidence>
<dbReference type="Gene3D" id="3.20.20.100">
    <property type="entry name" value="NADP-dependent oxidoreductase domain"/>
    <property type="match status" value="1"/>
</dbReference>
<comment type="similarity">
    <text evidence="1">Belongs to the shaker potassium channel beta subunit family.</text>
</comment>
<gene>
    <name evidence="5" type="ORF">KP509_39G025400</name>
</gene>
<proteinExistence type="inferred from homology"/>
<protein>
    <recommendedName>
        <fullName evidence="4">NADP-dependent oxidoreductase domain-containing protein</fullName>
    </recommendedName>
</protein>
<organism evidence="5 6">
    <name type="scientific">Ceratopteris richardii</name>
    <name type="common">Triangle waterfern</name>
    <dbReference type="NCBI Taxonomy" id="49495"/>
    <lineage>
        <taxon>Eukaryota</taxon>
        <taxon>Viridiplantae</taxon>
        <taxon>Streptophyta</taxon>
        <taxon>Embryophyta</taxon>
        <taxon>Tracheophyta</taxon>
        <taxon>Polypodiopsida</taxon>
        <taxon>Polypodiidae</taxon>
        <taxon>Polypodiales</taxon>
        <taxon>Pteridineae</taxon>
        <taxon>Pteridaceae</taxon>
        <taxon>Parkerioideae</taxon>
        <taxon>Ceratopteris</taxon>
    </lineage>
</organism>
<dbReference type="InterPro" id="IPR023210">
    <property type="entry name" value="NADP_OxRdtase_dom"/>
</dbReference>
<comment type="caution">
    <text evidence="5">The sequence shown here is derived from an EMBL/GenBank/DDBJ whole genome shotgun (WGS) entry which is preliminary data.</text>
</comment>
<dbReference type="PANTHER" id="PTHR43150">
    <property type="entry name" value="HYPERKINETIC, ISOFORM M"/>
    <property type="match status" value="1"/>
</dbReference>